<comment type="caution">
    <text evidence="1">The sequence shown here is derived from an EMBL/GenBank/DDBJ whole genome shotgun (WGS) entry which is preliminary data.</text>
</comment>
<accession>A0A9P4MQ76</accession>
<sequence length="619" mass="69213">MIRIPDLANISLIPVAKRLPREVYDCILDQLAEIHLGRDEPCPDCYLKDMYNLALTSRRWDCAVKEHMYRKIWLTTNEDNFSTPKLRIKGTTRLKLFRRTLRERPTLARLVRELHMSQFQSLYNNAAIDKKEIVDLVASIVMACPNLKRLHSFHIPYTHTFDRLSHALSTRRNLKERVWLLSENTEDEEQEGDDDLSNIYYHTATDPTEQFLDLNSNYSSLDTLVLHQSPTRSSTGLSFRALIGTLKQLPCLRHLSISNFPAASFTNLTLNSLPANLQSLRLERLPGVTEGGLQRFAKSALTDSIQSLTLIDLGASNILTLSQFLSSKLGSLVKFTFVQWETPTLPIGASVPIFQSSTLTYLHWEVGSQAISTVYSAYHTLSGHSDPRSRSHLLSSSGTERVPCLATSILASSIQSNYFPSLTKLRAPHDPQGLLQSVCKPRVSALLPSDKLFVSPLISCPFVAGPSRGLVSQVDLSNLFGGFSCREFTGVSTGTVDPRTLPISIQSRLAAHSRILDRRKLPCMYIKVEDPDGCLVDIHSIYGFMGRLESRVKYEVMPDQKRGCLGCEEGRNGGESEWVTGIGGLTGDSEDFEGEEAILGRCGHVNRRHREDVGAMDLF</sequence>
<dbReference type="InterPro" id="IPR032675">
    <property type="entry name" value="LRR_dom_sf"/>
</dbReference>
<organism evidence="1 2">
    <name type="scientific">Delitschia confertaspora ATCC 74209</name>
    <dbReference type="NCBI Taxonomy" id="1513339"/>
    <lineage>
        <taxon>Eukaryota</taxon>
        <taxon>Fungi</taxon>
        <taxon>Dikarya</taxon>
        <taxon>Ascomycota</taxon>
        <taxon>Pezizomycotina</taxon>
        <taxon>Dothideomycetes</taxon>
        <taxon>Pleosporomycetidae</taxon>
        <taxon>Pleosporales</taxon>
        <taxon>Delitschiaceae</taxon>
        <taxon>Delitschia</taxon>
    </lineage>
</organism>
<dbReference type="SUPFAM" id="SSF52047">
    <property type="entry name" value="RNI-like"/>
    <property type="match status" value="1"/>
</dbReference>
<protein>
    <recommendedName>
        <fullName evidence="3">F-box domain-containing protein</fullName>
    </recommendedName>
</protein>
<dbReference type="AlphaFoldDB" id="A0A9P4MQ76"/>
<evidence type="ECO:0000313" key="1">
    <source>
        <dbReference type="EMBL" id="KAF2199056.1"/>
    </source>
</evidence>
<keyword evidence="2" id="KW-1185">Reference proteome</keyword>
<dbReference type="Proteomes" id="UP000799536">
    <property type="component" value="Unassembled WGS sequence"/>
</dbReference>
<evidence type="ECO:0008006" key="3">
    <source>
        <dbReference type="Google" id="ProtNLM"/>
    </source>
</evidence>
<dbReference type="OrthoDB" id="3210378at2759"/>
<reference evidence="1" key="1">
    <citation type="journal article" date="2020" name="Stud. Mycol.">
        <title>101 Dothideomycetes genomes: a test case for predicting lifestyles and emergence of pathogens.</title>
        <authorList>
            <person name="Haridas S."/>
            <person name="Albert R."/>
            <person name="Binder M."/>
            <person name="Bloem J."/>
            <person name="Labutti K."/>
            <person name="Salamov A."/>
            <person name="Andreopoulos B."/>
            <person name="Baker S."/>
            <person name="Barry K."/>
            <person name="Bills G."/>
            <person name="Bluhm B."/>
            <person name="Cannon C."/>
            <person name="Castanera R."/>
            <person name="Culley D."/>
            <person name="Daum C."/>
            <person name="Ezra D."/>
            <person name="Gonzalez J."/>
            <person name="Henrissat B."/>
            <person name="Kuo A."/>
            <person name="Liang C."/>
            <person name="Lipzen A."/>
            <person name="Lutzoni F."/>
            <person name="Magnuson J."/>
            <person name="Mondo S."/>
            <person name="Nolan M."/>
            <person name="Ohm R."/>
            <person name="Pangilinan J."/>
            <person name="Park H.-J."/>
            <person name="Ramirez L."/>
            <person name="Alfaro M."/>
            <person name="Sun H."/>
            <person name="Tritt A."/>
            <person name="Yoshinaga Y."/>
            <person name="Zwiers L.-H."/>
            <person name="Turgeon B."/>
            <person name="Goodwin S."/>
            <person name="Spatafora J."/>
            <person name="Crous P."/>
            <person name="Grigoriev I."/>
        </authorList>
    </citation>
    <scope>NUCLEOTIDE SEQUENCE</scope>
    <source>
        <strain evidence="1">ATCC 74209</strain>
    </source>
</reference>
<dbReference type="EMBL" id="ML994099">
    <property type="protein sequence ID" value="KAF2199056.1"/>
    <property type="molecule type" value="Genomic_DNA"/>
</dbReference>
<proteinExistence type="predicted"/>
<name>A0A9P4MQ76_9PLEO</name>
<gene>
    <name evidence="1" type="ORF">GQ43DRAFT_377161</name>
</gene>
<dbReference type="Gene3D" id="3.80.10.10">
    <property type="entry name" value="Ribonuclease Inhibitor"/>
    <property type="match status" value="1"/>
</dbReference>
<evidence type="ECO:0000313" key="2">
    <source>
        <dbReference type="Proteomes" id="UP000799536"/>
    </source>
</evidence>